<dbReference type="InterPro" id="IPR050879">
    <property type="entry name" value="Acyltransferase_3"/>
</dbReference>
<keyword evidence="2" id="KW-0472">Membrane</keyword>
<sequence length="392" mass="42579">MSAPGYVRSLTGLRAIAALLVIGAHAAFWTGRYTPDVAGGAFSRLEIGVALFFVLSGFLLFRPWLRAAAGQGELPPTTTYLWHRARRVLPAYWITVVATYAIYLFRDDAGETGLGWSGFVRNMTLTQIYGPGHLHNGLTQMWSLAVEATFYLLLPVLGWFLVVVVCRREWHPVRLAVALLGVVAITPLWTLITHNTGISFTARLWLPGFIAWFAGGMLLALASVTLKRCNPYGAGLLALYFLLLSLTPLAGEATIVPADAAQAVTKSMLFLLFATTLMAPLVIGDRPGPLGRLCSSAPVVWLGEISYEIFLVHLVVMEFVVDMLGYQTFQGSTAGVFIVTVAFTVPIAWALHRTLLRFIPSGPRSERPPTAIARREAPETDGGVALTPAPVD</sequence>
<keyword evidence="5" id="KW-1185">Reference proteome</keyword>
<comment type="caution">
    <text evidence="4">The sequence shown here is derived from an EMBL/GenBank/DDBJ whole genome shotgun (WGS) entry which is preliminary data.</text>
</comment>
<feature type="transmembrane region" description="Helical" evidence="2">
    <location>
        <begin position="204"/>
        <end position="226"/>
    </location>
</feature>
<feature type="region of interest" description="Disordered" evidence="1">
    <location>
        <begin position="364"/>
        <end position="392"/>
    </location>
</feature>
<feature type="transmembrane region" description="Helical" evidence="2">
    <location>
        <begin position="332"/>
        <end position="351"/>
    </location>
</feature>
<accession>A0ABT6MJZ9</accession>
<feature type="transmembrane region" description="Helical" evidence="2">
    <location>
        <begin position="305"/>
        <end position="326"/>
    </location>
</feature>
<evidence type="ECO:0000313" key="4">
    <source>
        <dbReference type="EMBL" id="MDH6283674.1"/>
    </source>
</evidence>
<dbReference type="RefSeq" id="WP_280762937.1">
    <property type="nucleotide sequence ID" value="NZ_JARXVC010000015.1"/>
</dbReference>
<feature type="domain" description="Acyltransferase 3" evidence="3">
    <location>
        <begin position="9"/>
        <end position="352"/>
    </location>
</feature>
<evidence type="ECO:0000256" key="2">
    <source>
        <dbReference type="SAM" id="Phobius"/>
    </source>
</evidence>
<evidence type="ECO:0000256" key="1">
    <source>
        <dbReference type="SAM" id="MobiDB-lite"/>
    </source>
</evidence>
<gene>
    <name evidence="4" type="ORF">M2280_004925</name>
</gene>
<feature type="transmembrane region" description="Helical" evidence="2">
    <location>
        <begin position="233"/>
        <end position="251"/>
    </location>
</feature>
<dbReference type="PANTHER" id="PTHR23028">
    <property type="entry name" value="ACETYLTRANSFERASE"/>
    <property type="match status" value="1"/>
</dbReference>
<name>A0ABT6MJZ9_9NOCA</name>
<keyword evidence="2" id="KW-0812">Transmembrane</keyword>
<evidence type="ECO:0000313" key="5">
    <source>
        <dbReference type="Proteomes" id="UP001160334"/>
    </source>
</evidence>
<protein>
    <submittedName>
        <fullName evidence="4">Peptidoglycan/LPS O-acetylase OafA/YrhL</fullName>
    </submittedName>
</protein>
<dbReference type="Proteomes" id="UP001160334">
    <property type="component" value="Unassembled WGS sequence"/>
</dbReference>
<keyword evidence="2" id="KW-1133">Transmembrane helix</keyword>
<dbReference type="InterPro" id="IPR002656">
    <property type="entry name" value="Acyl_transf_3_dom"/>
</dbReference>
<dbReference type="Pfam" id="PF01757">
    <property type="entry name" value="Acyl_transf_3"/>
    <property type="match status" value="1"/>
</dbReference>
<feature type="transmembrane region" description="Helical" evidence="2">
    <location>
        <begin position="12"/>
        <end position="29"/>
    </location>
</feature>
<feature type="transmembrane region" description="Helical" evidence="2">
    <location>
        <begin position="88"/>
        <end position="105"/>
    </location>
</feature>
<reference evidence="4 5" key="1">
    <citation type="submission" date="2023-04" db="EMBL/GenBank/DDBJ databases">
        <title>Forest soil microbial communities from Buena Vista Peninsula, Colon Province, Panama.</title>
        <authorList>
            <person name="Bouskill N."/>
        </authorList>
    </citation>
    <scope>NUCLEOTIDE SEQUENCE [LARGE SCALE GENOMIC DNA]</scope>
    <source>
        <strain evidence="4 5">CFH S0262</strain>
    </source>
</reference>
<organism evidence="4 5">
    <name type="scientific">Prescottella agglutinans</name>
    <dbReference type="NCBI Taxonomy" id="1644129"/>
    <lineage>
        <taxon>Bacteria</taxon>
        <taxon>Bacillati</taxon>
        <taxon>Actinomycetota</taxon>
        <taxon>Actinomycetes</taxon>
        <taxon>Mycobacteriales</taxon>
        <taxon>Nocardiaceae</taxon>
        <taxon>Prescottella</taxon>
    </lineage>
</organism>
<proteinExistence type="predicted"/>
<feature type="transmembrane region" description="Helical" evidence="2">
    <location>
        <begin position="41"/>
        <end position="61"/>
    </location>
</feature>
<dbReference type="EMBL" id="JARXVC010000015">
    <property type="protein sequence ID" value="MDH6283674.1"/>
    <property type="molecule type" value="Genomic_DNA"/>
</dbReference>
<feature type="transmembrane region" description="Helical" evidence="2">
    <location>
        <begin position="173"/>
        <end position="192"/>
    </location>
</feature>
<evidence type="ECO:0000259" key="3">
    <source>
        <dbReference type="Pfam" id="PF01757"/>
    </source>
</evidence>
<feature type="transmembrane region" description="Helical" evidence="2">
    <location>
        <begin position="263"/>
        <end position="284"/>
    </location>
</feature>
<dbReference type="PANTHER" id="PTHR23028:SF53">
    <property type="entry name" value="ACYL_TRANSF_3 DOMAIN-CONTAINING PROTEIN"/>
    <property type="match status" value="1"/>
</dbReference>
<feature type="transmembrane region" description="Helical" evidence="2">
    <location>
        <begin position="148"/>
        <end position="166"/>
    </location>
</feature>